<protein>
    <submittedName>
        <fullName evidence="1">Uncharacterized protein</fullName>
    </submittedName>
</protein>
<dbReference type="EMBL" id="UINC01080862">
    <property type="protein sequence ID" value="SVC24194.1"/>
    <property type="molecule type" value="Genomic_DNA"/>
</dbReference>
<reference evidence="1" key="1">
    <citation type="submission" date="2018-05" db="EMBL/GenBank/DDBJ databases">
        <authorList>
            <person name="Lanie J.A."/>
            <person name="Ng W.-L."/>
            <person name="Kazmierczak K.M."/>
            <person name="Andrzejewski T.M."/>
            <person name="Davidsen T.M."/>
            <person name="Wayne K.J."/>
            <person name="Tettelin H."/>
            <person name="Glass J.I."/>
            <person name="Rusch D."/>
            <person name="Podicherti R."/>
            <person name="Tsui H.-C.T."/>
            <person name="Winkler M.E."/>
        </authorList>
    </citation>
    <scope>NUCLEOTIDE SEQUENCE</scope>
</reference>
<evidence type="ECO:0000313" key="1">
    <source>
        <dbReference type="EMBL" id="SVC24194.1"/>
    </source>
</evidence>
<gene>
    <name evidence="1" type="ORF">METZ01_LOCUS277048</name>
</gene>
<dbReference type="AlphaFoldDB" id="A0A382KGS9"/>
<sequence>MNRAFIYLGFKSFYSFDLTSFQQLQLLRLG</sequence>
<organism evidence="1">
    <name type="scientific">marine metagenome</name>
    <dbReference type="NCBI Taxonomy" id="408172"/>
    <lineage>
        <taxon>unclassified sequences</taxon>
        <taxon>metagenomes</taxon>
        <taxon>ecological metagenomes</taxon>
    </lineage>
</organism>
<proteinExistence type="predicted"/>
<name>A0A382KGS9_9ZZZZ</name>
<accession>A0A382KGS9</accession>
<feature type="non-terminal residue" evidence="1">
    <location>
        <position position="30"/>
    </location>
</feature>